<protein>
    <recommendedName>
        <fullName evidence="2">Chromo domain-containing protein</fullName>
    </recommendedName>
</protein>
<dbReference type="InterPro" id="IPR023780">
    <property type="entry name" value="Chromo_domain"/>
</dbReference>
<evidence type="ECO:0000313" key="3">
    <source>
        <dbReference type="Proteomes" id="UP001652660"/>
    </source>
</evidence>
<dbReference type="Proteomes" id="UP001652660">
    <property type="component" value="Chromosome 6e"/>
</dbReference>
<feature type="domain" description="Chromo" evidence="2">
    <location>
        <begin position="153"/>
        <end position="205"/>
    </location>
</feature>
<sequence length="205" mass="23907">MTPFEALYGLAPPQLALGPYPQSRVAAVGEYLRERQQMDNMLKQNLKQAQERMKRYADEKRSEREFSKGDWVYLRLQPYRQSSVALRGNTKLSARYFGPYKVEERIGNVAYRLELPSSSKVHPVFHVSLLKRKVGDKITPTLHLPETNEKGHWRVEPIAILDRKMVKKKNAAATQWLVHWWGTDPAEATWEDAEEIERQFPTFQP</sequence>
<dbReference type="PROSITE" id="PS50013">
    <property type="entry name" value="CHROMO_2"/>
    <property type="match status" value="1"/>
</dbReference>
<dbReference type="InterPro" id="IPR000953">
    <property type="entry name" value="Chromo/chromo_shadow_dom"/>
</dbReference>
<reference evidence="4" key="1">
    <citation type="submission" date="2025-08" db="UniProtKB">
        <authorList>
            <consortium name="RefSeq"/>
        </authorList>
    </citation>
    <scope>IDENTIFICATION</scope>
    <source>
        <tissue evidence="4">Leaves</tissue>
    </source>
</reference>
<dbReference type="InterPro" id="IPR016197">
    <property type="entry name" value="Chromo-like_dom_sf"/>
</dbReference>
<dbReference type="Gene3D" id="2.40.50.40">
    <property type="match status" value="1"/>
</dbReference>
<dbReference type="PANTHER" id="PTHR46148">
    <property type="entry name" value="CHROMO DOMAIN-CONTAINING PROTEIN"/>
    <property type="match status" value="1"/>
</dbReference>
<dbReference type="SUPFAM" id="SSF54160">
    <property type="entry name" value="Chromo domain-like"/>
    <property type="match status" value="1"/>
</dbReference>
<keyword evidence="1" id="KW-0175">Coiled coil</keyword>
<organism evidence="3 4">
    <name type="scientific">Coffea arabica</name>
    <name type="common">Arabian coffee</name>
    <dbReference type="NCBI Taxonomy" id="13443"/>
    <lineage>
        <taxon>Eukaryota</taxon>
        <taxon>Viridiplantae</taxon>
        <taxon>Streptophyta</taxon>
        <taxon>Embryophyta</taxon>
        <taxon>Tracheophyta</taxon>
        <taxon>Spermatophyta</taxon>
        <taxon>Magnoliopsida</taxon>
        <taxon>eudicotyledons</taxon>
        <taxon>Gunneridae</taxon>
        <taxon>Pentapetalae</taxon>
        <taxon>asterids</taxon>
        <taxon>lamiids</taxon>
        <taxon>Gentianales</taxon>
        <taxon>Rubiaceae</taxon>
        <taxon>Ixoroideae</taxon>
        <taxon>Gardenieae complex</taxon>
        <taxon>Bertiereae - Coffeeae clade</taxon>
        <taxon>Coffeeae</taxon>
        <taxon>Coffea</taxon>
    </lineage>
</organism>
<dbReference type="Pfam" id="PF24626">
    <property type="entry name" value="SH3_Tf2-1"/>
    <property type="match status" value="1"/>
</dbReference>
<dbReference type="RefSeq" id="XP_071912260.1">
    <property type="nucleotide sequence ID" value="XM_072056159.1"/>
</dbReference>
<dbReference type="Pfam" id="PF00385">
    <property type="entry name" value="Chromo"/>
    <property type="match status" value="1"/>
</dbReference>
<dbReference type="PANTHER" id="PTHR46148:SF52">
    <property type="entry name" value="OS04G0603800 PROTEIN"/>
    <property type="match status" value="1"/>
</dbReference>
<accession>A0ABM4UY94</accession>
<proteinExistence type="predicted"/>
<keyword evidence="3" id="KW-1185">Reference proteome</keyword>
<evidence type="ECO:0000313" key="4">
    <source>
        <dbReference type="RefSeq" id="XP_071912260.1"/>
    </source>
</evidence>
<dbReference type="InterPro" id="IPR056924">
    <property type="entry name" value="SH3_Tf2-1"/>
</dbReference>
<evidence type="ECO:0000256" key="1">
    <source>
        <dbReference type="SAM" id="Coils"/>
    </source>
</evidence>
<name>A0ABM4UY94_COFAR</name>
<evidence type="ECO:0000259" key="2">
    <source>
        <dbReference type="PROSITE" id="PS50013"/>
    </source>
</evidence>
<feature type="coiled-coil region" evidence="1">
    <location>
        <begin position="32"/>
        <end position="66"/>
    </location>
</feature>
<gene>
    <name evidence="4" type="primary">LOC140009826</name>
</gene>
<dbReference type="CDD" id="cd00024">
    <property type="entry name" value="CD_CSD"/>
    <property type="match status" value="1"/>
</dbReference>
<dbReference type="GeneID" id="140009826"/>